<dbReference type="AlphaFoldDB" id="A0AAW0B3E6"/>
<keyword evidence="2" id="KW-1185">Reference proteome</keyword>
<name>A0AAW0B3E6_9AGAR</name>
<proteinExistence type="predicted"/>
<comment type="caution">
    <text evidence="1">The sequence shown here is derived from an EMBL/GenBank/DDBJ whole genome shotgun (WGS) entry which is preliminary data.</text>
</comment>
<reference evidence="1 2" key="1">
    <citation type="journal article" date="2024" name="J Genomics">
        <title>Draft genome sequencing and assembly of Favolaschia claudopus CIRM-BRFM 2984 isolated from oak limbs.</title>
        <authorList>
            <person name="Navarro D."/>
            <person name="Drula E."/>
            <person name="Chaduli D."/>
            <person name="Cazenave R."/>
            <person name="Ahrendt S."/>
            <person name="Wang J."/>
            <person name="Lipzen A."/>
            <person name="Daum C."/>
            <person name="Barry K."/>
            <person name="Grigoriev I.V."/>
            <person name="Favel A."/>
            <person name="Rosso M.N."/>
            <person name="Martin F."/>
        </authorList>
    </citation>
    <scope>NUCLEOTIDE SEQUENCE [LARGE SCALE GENOMIC DNA]</scope>
    <source>
        <strain evidence="1 2">CIRM-BRFM 2984</strain>
    </source>
</reference>
<evidence type="ECO:0000313" key="2">
    <source>
        <dbReference type="Proteomes" id="UP001362999"/>
    </source>
</evidence>
<accession>A0AAW0B3E6</accession>
<sequence length="55" mass="6315">QVKAWSKLTLKPSPLKVIPRIHTTSVQVPMSVILYRYDTSPFSIKIDHVLLLKNI</sequence>
<feature type="non-terminal residue" evidence="1">
    <location>
        <position position="1"/>
    </location>
</feature>
<dbReference type="EMBL" id="JAWWNJ010000042">
    <property type="protein sequence ID" value="KAK7020107.1"/>
    <property type="molecule type" value="Genomic_DNA"/>
</dbReference>
<organism evidence="1 2">
    <name type="scientific">Favolaschia claudopus</name>
    <dbReference type="NCBI Taxonomy" id="2862362"/>
    <lineage>
        <taxon>Eukaryota</taxon>
        <taxon>Fungi</taxon>
        <taxon>Dikarya</taxon>
        <taxon>Basidiomycota</taxon>
        <taxon>Agaricomycotina</taxon>
        <taxon>Agaricomycetes</taxon>
        <taxon>Agaricomycetidae</taxon>
        <taxon>Agaricales</taxon>
        <taxon>Marasmiineae</taxon>
        <taxon>Mycenaceae</taxon>
        <taxon>Favolaschia</taxon>
    </lineage>
</organism>
<evidence type="ECO:0000313" key="1">
    <source>
        <dbReference type="EMBL" id="KAK7020107.1"/>
    </source>
</evidence>
<protein>
    <submittedName>
        <fullName evidence="1">Uncharacterized protein</fullName>
    </submittedName>
</protein>
<gene>
    <name evidence="1" type="ORF">R3P38DRAFT_2972991</name>
</gene>
<dbReference type="Proteomes" id="UP001362999">
    <property type="component" value="Unassembled WGS sequence"/>
</dbReference>